<dbReference type="PANTHER" id="PTHR30561:SF0">
    <property type="entry name" value="GUANIDINIUM EXPORTER"/>
    <property type="match status" value="1"/>
</dbReference>
<dbReference type="InterPro" id="IPR037185">
    <property type="entry name" value="EmrE-like"/>
</dbReference>
<feature type="transmembrane region" description="Helical" evidence="10">
    <location>
        <begin position="54"/>
        <end position="73"/>
    </location>
</feature>
<keyword evidence="5 10" id="KW-1133">Transmembrane helix</keyword>
<dbReference type="InterPro" id="IPR000390">
    <property type="entry name" value="Small_drug/metabolite_transptr"/>
</dbReference>
<dbReference type="SUPFAM" id="SSF103481">
    <property type="entry name" value="Multidrug resistance efflux transporter EmrE"/>
    <property type="match status" value="1"/>
</dbReference>
<evidence type="ECO:0000256" key="8">
    <source>
        <dbReference type="ARBA" id="ARBA00039168"/>
    </source>
</evidence>
<dbReference type="PANTHER" id="PTHR30561">
    <property type="entry name" value="SMR FAMILY PROTON-DEPENDENT DRUG EFFLUX TRANSPORTER SUGE"/>
    <property type="match status" value="1"/>
</dbReference>
<dbReference type="GO" id="GO:0022857">
    <property type="term" value="F:transmembrane transporter activity"/>
    <property type="evidence" value="ECO:0007669"/>
    <property type="project" value="InterPro"/>
</dbReference>
<evidence type="ECO:0000256" key="2">
    <source>
        <dbReference type="ARBA" id="ARBA00022448"/>
    </source>
</evidence>
<accession>A0AA94L1J9</accession>
<dbReference type="GO" id="GO:0005886">
    <property type="term" value="C:plasma membrane"/>
    <property type="evidence" value="ECO:0007669"/>
    <property type="project" value="UniProtKB-SubCell"/>
</dbReference>
<evidence type="ECO:0000256" key="5">
    <source>
        <dbReference type="ARBA" id="ARBA00022989"/>
    </source>
</evidence>
<dbReference type="RefSeq" id="WP_015939196.1">
    <property type="nucleotide sequence ID" value="NZ_FPIW01000006.1"/>
</dbReference>
<protein>
    <recommendedName>
        <fullName evidence="8">Guanidinium exporter</fullName>
    </recommendedName>
</protein>
<proteinExistence type="inferred from homology"/>
<keyword evidence="6 10" id="KW-0472">Membrane</keyword>
<dbReference type="Gene3D" id="1.10.3730.20">
    <property type="match status" value="1"/>
</dbReference>
<dbReference type="EMBL" id="FPIW01000006">
    <property type="protein sequence ID" value="SFW25623.1"/>
    <property type="molecule type" value="Genomic_DNA"/>
</dbReference>
<sequence>MLSWVLLLVASGLEIAWAAGLKYAQQPLEWAVTLACIAGSFIFLVLATKRMEASIAYVLFVTFGTVGTYLLDVCFFDKRITLTAVTAIAVILFSIIQLKREEG</sequence>
<evidence type="ECO:0000256" key="1">
    <source>
        <dbReference type="ARBA" id="ARBA00004651"/>
    </source>
</evidence>
<organism evidence="11 12">
    <name type="scientific">Desulfovibrio desulfuricans</name>
    <dbReference type="NCBI Taxonomy" id="876"/>
    <lineage>
        <taxon>Bacteria</taxon>
        <taxon>Pseudomonadati</taxon>
        <taxon>Thermodesulfobacteriota</taxon>
        <taxon>Desulfovibrionia</taxon>
        <taxon>Desulfovibrionales</taxon>
        <taxon>Desulfovibrionaceae</taxon>
        <taxon>Desulfovibrio</taxon>
    </lineage>
</organism>
<feature type="transmembrane region" description="Helical" evidence="10">
    <location>
        <begin position="79"/>
        <end position="98"/>
    </location>
</feature>
<evidence type="ECO:0000256" key="6">
    <source>
        <dbReference type="ARBA" id="ARBA00023136"/>
    </source>
</evidence>
<dbReference type="Proteomes" id="UP000182680">
    <property type="component" value="Unassembled WGS sequence"/>
</dbReference>
<name>A0AA94L1J9_DESDE</name>
<evidence type="ECO:0000256" key="3">
    <source>
        <dbReference type="ARBA" id="ARBA00022475"/>
    </source>
</evidence>
<gene>
    <name evidence="11" type="ORF">SAMN02910291_00584</name>
</gene>
<comment type="subcellular location">
    <subcellularLocation>
        <location evidence="1 9">Cell membrane</location>
        <topology evidence="1 9">Multi-pass membrane protein</topology>
    </subcellularLocation>
</comment>
<dbReference type="Pfam" id="PF00893">
    <property type="entry name" value="Multi_Drug_Res"/>
    <property type="match status" value="1"/>
</dbReference>
<keyword evidence="2" id="KW-0813">Transport</keyword>
<evidence type="ECO:0000256" key="7">
    <source>
        <dbReference type="ARBA" id="ARBA00038151"/>
    </source>
</evidence>
<reference evidence="12" key="1">
    <citation type="submission" date="2016-11" db="EMBL/GenBank/DDBJ databases">
        <authorList>
            <person name="Jaros S."/>
            <person name="Januszkiewicz K."/>
            <person name="Wedrychowicz H."/>
        </authorList>
    </citation>
    <scope>NUCLEOTIDE SEQUENCE [LARGE SCALE GENOMIC DNA]</scope>
    <source>
        <strain evidence="12">DSM 7057</strain>
    </source>
</reference>
<comment type="caution">
    <text evidence="11">The sequence shown here is derived from an EMBL/GenBank/DDBJ whole genome shotgun (WGS) entry which is preliminary data.</text>
</comment>
<evidence type="ECO:0000313" key="12">
    <source>
        <dbReference type="Proteomes" id="UP000182680"/>
    </source>
</evidence>
<evidence type="ECO:0000256" key="4">
    <source>
        <dbReference type="ARBA" id="ARBA00022692"/>
    </source>
</evidence>
<keyword evidence="4 9" id="KW-0812">Transmembrane</keyword>
<feature type="transmembrane region" description="Helical" evidence="10">
    <location>
        <begin position="28"/>
        <end position="47"/>
    </location>
</feature>
<dbReference type="AlphaFoldDB" id="A0AA94L1J9"/>
<evidence type="ECO:0000256" key="10">
    <source>
        <dbReference type="SAM" id="Phobius"/>
    </source>
</evidence>
<dbReference type="InterPro" id="IPR045324">
    <property type="entry name" value="Small_multidrug_res"/>
</dbReference>
<evidence type="ECO:0000313" key="11">
    <source>
        <dbReference type="EMBL" id="SFW25623.1"/>
    </source>
</evidence>
<keyword evidence="3" id="KW-1003">Cell membrane</keyword>
<evidence type="ECO:0000256" key="9">
    <source>
        <dbReference type="RuleBase" id="RU003942"/>
    </source>
</evidence>
<comment type="similarity">
    <text evidence="7">Belongs to the drug/metabolite transporter (DMT) superfamily. Small multidrug resistance (SMR) (TC 2.A.7.1) family. Gdx/SugE subfamily.</text>
</comment>